<dbReference type="EMBL" id="JAYJJT010000017">
    <property type="protein sequence ID" value="MEB3051138.1"/>
    <property type="molecule type" value="Genomic_DNA"/>
</dbReference>
<keyword evidence="2" id="KW-1185">Reference proteome</keyword>
<organism evidence="1 2">
    <name type="scientific">[Mycobacterium] zoologicum</name>
    <dbReference type="NCBI Taxonomy" id="2872311"/>
    <lineage>
        <taxon>Bacteria</taxon>
        <taxon>Bacillati</taxon>
        <taxon>Actinomycetota</taxon>
        <taxon>Actinomycetes</taxon>
        <taxon>Mycobacteriales</taxon>
        <taxon>Mycobacteriaceae</taxon>
        <taxon>Mycolicibacter</taxon>
    </lineage>
</organism>
<gene>
    <name evidence="1" type="ORF">KV112_15550</name>
</gene>
<accession>A0ABU5YM43</accession>
<evidence type="ECO:0000313" key="2">
    <source>
        <dbReference type="Proteomes" id="UP001299046"/>
    </source>
</evidence>
<dbReference type="RefSeq" id="WP_224864009.1">
    <property type="nucleotide sequence ID" value="NZ_JAYJJT010000017.1"/>
</dbReference>
<sequence length="77" mass="8997">MRRTQVQLPDELYRDAKRIARDQEMTLAEVIRRGLEHMVQIYPAHDAASPAWKPPTPRRLGAFRVAEDTWRELANEA</sequence>
<dbReference type="Proteomes" id="UP001299046">
    <property type="component" value="Unassembled WGS sequence"/>
</dbReference>
<comment type="caution">
    <text evidence="1">The sequence shown here is derived from an EMBL/GenBank/DDBJ whole genome shotgun (WGS) entry which is preliminary data.</text>
</comment>
<protein>
    <submittedName>
        <fullName evidence="1">Antitoxin</fullName>
    </submittedName>
</protein>
<reference evidence="1 2" key="1">
    <citation type="submission" date="2023-12" db="EMBL/GenBank/DDBJ databases">
        <title>Description of new species of Mycobacterium terrae complex isolated from sewage at the Sao Paulo Zoological Park Foundation in Brazil.</title>
        <authorList>
            <person name="Romagnoli C.L."/>
            <person name="Conceicao E.C."/>
            <person name="Machado E."/>
            <person name="Barreto L.B.P.F."/>
            <person name="Sharma A."/>
            <person name="Silva N.M."/>
            <person name="Marques L.E."/>
            <person name="Juliana M.A."/>
            <person name="Lourenco M.C.S."/>
            <person name="Digiampietri L.A."/>
            <person name="Suffys P.N."/>
            <person name="Viana-Niero C."/>
        </authorList>
    </citation>
    <scope>NUCLEOTIDE SEQUENCE [LARGE SCALE GENOMIC DNA]</scope>
    <source>
        <strain evidence="1 2">MYC123</strain>
    </source>
</reference>
<proteinExistence type="predicted"/>
<name>A0ABU5YM43_9MYCO</name>
<evidence type="ECO:0000313" key="1">
    <source>
        <dbReference type="EMBL" id="MEB3051138.1"/>
    </source>
</evidence>